<sequence length="623" mass="66497">MQGTDVAPTADQIELYVPRKCAASNKIIAAKDHAAVQLDIAEVDEHTGVATGKNRTYALCGSIRMMGESDDSICNFDGNNENCFTTTITVTASAGVIGRLAPDKPLSDVSSSLKSTENGENCTLPYSVNDYTWDMYFCNKNYCPTKNNPSSRCRDGKFGNILLTSNTKRTYQLKTVAGGIDGVNEQCLFYYYYMSNMTEKVIEVRKEEADGTSEIIDSVTTSPYNGWVIRTIQFNARATNYKIFFEVQKTAGSQLPTIAFDEISIIQGACGGTDTTTSSSSTTTSVMVQTSSTTTMIPVETTTSTTLQTTDRTTTTTTTTTPEDTTELITTTTTLTTTATTTTTTPEETTQSTTTTTTTTSTTTPVETTEQTTTTTTTTTTTPEETTQSTTTTTTATTSTTTPVETTEQTTTTTTTTTPEETTQSTITTTTTTSTTTPVETTERTTTTTTTTTITSSTEIIEPTTITTTTMKSDTTSTTPSETTITHITSTGPEEVTTQSPTSTTTSTTIMSSRTSSSTTSLSQTTSSTSMSTESSESSLPSSTTSPIETVVISSYETVLPREKSHIIVMATVISIVWIAFIIAVLWARRSTGVLGGINDPFTDSSRSGESSGSYELGTVSDA</sequence>
<evidence type="ECO:0000256" key="4">
    <source>
        <dbReference type="SAM" id="MobiDB-lite"/>
    </source>
</evidence>
<dbReference type="GO" id="GO:0016020">
    <property type="term" value="C:membrane"/>
    <property type="evidence" value="ECO:0007669"/>
    <property type="project" value="InterPro"/>
</dbReference>
<dbReference type="Pfam" id="PF01249">
    <property type="entry name" value="Ribosomal_S21e"/>
    <property type="match status" value="1"/>
</dbReference>
<evidence type="ECO:0000256" key="2">
    <source>
        <dbReference type="ARBA" id="ARBA00022980"/>
    </source>
</evidence>
<evidence type="ECO:0000313" key="8">
    <source>
        <dbReference type="Proteomes" id="UP000663828"/>
    </source>
</evidence>
<evidence type="ECO:0000256" key="1">
    <source>
        <dbReference type="ARBA" id="ARBA00010228"/>
    </source>
</evidence>
<keyword evidence="5" id="KW-0812">Transmembrane</keyword>
<feature type="region of interest" description="Disordered" evidence="4">
    <location>
        <begin position="303"/>
        <end position="453"/>
    </location>
</feature>
<dbReference type="EMBL" id="CAJNOR010000404">
    <property type="protein sequence ID" value="CAF0904351.1"/>
    <property type="molecule type" value="Genomic_DNA"/>
</dbReference>
<dbReference type="Proteomes" id="UP000663828">
    <property type="component" value="Unassembled WGS sequence"/>
</dbReference>
<dbReference type="InterPro" id="IPR000998">
    <property type="entry name" value="MAM_dom"/>
</dbReference>
<evidence type="ECO:0000259" key="6">
    <source>
        <dbReference type="PROSITE" id="PS50060"/>
    </source>
</evidence>
<dbReference type="InterPro" id="IPR001931">
    <property type="entry name" value="Ribosomal_eS21"/>
</dbReference>
<feature type="compositionally biased region" description="Low complexity" evidence="4">
    <location>
        <begin position="605"/>
        <end position="614"/>
    </location>
</feature>
<comment type="similarity">
    <text evidence="1">Belongs to the eukaryotic ribosomal protein eS21 family.</text>
</comment>
<dbReference type="PANTHER" id="PTHR10442">
    <property type="entry name" value="40S RIBOSOMAL PROTEIN S21"/>
    <property type="match status" value="1"/>
</dbReference>
<comment type="caution">
    <text evidence="7">The sequence shown here is derived from an EMBL/GenBank/DDBJ whole genome shotgun (WGS) entry which is preliminary data.</text>
</comment>
<feature type="region of interest" description="Disordered" evidence="4">
    <location>
        <begin position="470"/>
        <end position="546"/>
    </location>
</feature>
<keyword evidence="8" id="KW-1185">Reference proteome</keyword>
<dbReference type="SUPFAM" id="SSF49899">
    <property type="entry name" value="Concanavalin A-like lectins/glucanases"/>
    <property type="match status" value="1"/>
</dbReference>
<dbReference type="GO" id="GO:0006412">
    <property type="term" value="P:translation"/>
    <property type="evidence" value="ECO:0007669"/>
    <property type="project" value="InterPro"/>
</dbReference>
<dbReference type="GO" id="GO:0005840">
    <property type="term" value="C:ribosome"/>
    <property type="evidence" value="ECO:0007669"/>
    <property type="project" value="UniProtKB-KW"/>
</dbReference>
<dbReference type="Gene3D" id="2.60.120.200">
    <property type="match status" value="1"/>
</dbReference>
<dbReference type="InterPro" id="IPR013320">
    <property type="entry name" value="ConA-like_dom_sf"/>
</dbReference>
<keyword evidence="2" id="KW-0689">Ribosomal protein</keyword>
<reference evidence="7" key="1">
    <citation type="submission" date="2021-02" db="EMBL/GenBank/DDBJ databases">
        <authorList>
            <person name="Nowell W R."/>
        </authorList>
    </citation>
    <scope>NUCLEOTIDE SEQUENCE</scope>
</reference>
<keyword evidence="5" id="KW-1133">Transmembrane helix</keyword>
<protein>
    <recommendedName>
        <fullName evidence="6">MAM domain-containing protein</fullName>
    </recommendedName>
</protein>
<feature type="domain" description="MAM" evidence="6">
    <location>
        <begin position="72"/>
        <end position="272"/>
    </location>
</feature>
<dbReference type="AlphaFoldDB" id="A0A813ZYC6"/>
<feature type="transmembrane region" description="Helical" evidence="5">
    <location>
        <begin position="567"/>
        <end position="588"/>
    </location>
</feature>
<dbReference type="PROSITE" id="PS50060">
    <property type="entry name" value="MAM_2"/>
    <property type="match status" value="1"/>
</dbReference>
<dbReference type="GO" id="GO:0003735">
    <property type="term" value="F:structural constituent of ribosome"/>
    <property type="evidence" value="ECO:0007669"/>
    <property type="project" value="InterPro"/>
</dbReference>
<proteinExistence type="inferred from homology"/>
<feature type="region of interest" description="Disordered" evidence="4">
    <location>
        <begin position="599"/>
        <end position="623"/>
    </location>
</feature>
<gene>
    <name evidence="7" type="ORF">XAT740_LOCUS8195</name>
</gene>
<evidence type="ECO:0000313" key="7">
    <source>
        <dbReference type="EMBL" id="CAF0904351.1"/>
    </source>
</evidence>
<dbReference type="GO" id="GO:1990904">
    <property type="term" value="C:ribonucleoprotein complex"/>
    <property type="evidence" value="ECO:0007669"/>
    <property type="project" value="UniProtKB-KW"/>
</dbReference>
<dbReference type="InterPro" id="IPR038579">
    <property type="entry name" value="Ribosomal_eS21_sf"/>
</dbReference>
<keyword evidence="5" id="KW-0472">Membrane</keyword>
<evidence type="ECO:0000256" key="5">
    <source>
        <dbReference type="SAM" id="Phobius"/>
    </source>
</evidence>
<keyword evidence="3" id="KW-0687">Ribonucleoprotein</keyword>
<organism evidence="7 8">
    <name type="scientific">Adineta ricciae</name>
    <name type="common">Rotifer</name>
    <dbReference type="NCBI Taxonomy" id="249248"/>
    <lineage>
        <taxon>Eukaryota</taxon>
        <taxon>Metazoa</taxon>
        <taxon>Spiralia</taxon>
        <taxon>Gnathifera</taxon>
        <taxon>Rotifera</taxon>
        <taxon>Eurotatoria</taxon>
        <taxon>Bdelloidea</taxon>
        <taxon>Adinetida</taxon>
        <taxon>Adinetidae</taxon>
        <taxon>Adineta</taxon>
    </lineage>
</organism>
<evidence type="ECO:0000256" key="3">
    <source>
        <dbReference type="ARBA" id="ARBA00023274"/>
    </source>
</evidence>
<accession>A0A813ZYC6</accession>
<name>A0A813ZYC6_ADIRI</name>
<dbReference type="Pfam" id="PF00629">
    <property type="entry name" value="MAM"/>
    <property type="match status" value="1"/>
</dbReference>
<dbReference type="Gene3D" id="3.30.1230.20">
    <property type="match status" value="1"/>
</dbReference>